<dbReference type="InterPro" id="IPR013783">
    <property type="entry name" value="Ig-like_fold"/>
</dbReference>
<protein>
    <submittedName>
        <fullName evidence="12">LPXTG cell wall anchor domain-containing protein</fullName>
    </submittedName>
</protein>
<reference evidence="12 13" key="1">
    <citation type="submission" date="2019-11" db="EMBL/GenBank/DDBJ databases">
        <title>Draft genome sequences of five Paenibacillus species of dairy origin.</title>
        <authorList>
            <person name="Olajide A.M."/>
            <person name="Chen S."/>
            <person name="Lapointe G."/>
        </authorList>
    </citation>
    <scope>NUCLEOTIDE SEQUENCE [LARGE SCALE GENOMIC DNA]</scope>
    <source>
        <strain evidence="12 13">3CT49</strain>
    </source>
</reference>
<evidence type="ECO:0000259" key="11">
    <source>
        <dbReference type="Pfam" id="PF17961"/>
    </source>
</evidence>
<feature type="domain" description="Collagen binding" evidence="9">
    <location>
        <begin position="370"/>
        <end position="481"/>
    </location>
</feature>
<keyword evidence="4" id="KW-0964">Secreted</keyword>
<comment type="similarity">
    <text evidence="2">Belongs to the serine-aspartate repeat-containing protein (SDr) family.</text>
</comment>
<feature type="domain" description="SpaA-like prealbumin fold" evidence="10">
    <location>
        <begin position="938"/>
        <end position="1016"/>
    </location>
</feature>
<keyword evidence="3" id="KW-0134">Cell wall</keyword>
<feature type="domain" description="Collagen binding" evidence="9">
    <location>
        <begin position="236"/>
        <end position="358"/>
    </location>
</feature>
<evidence type="ECO:0000256" key="6">
    <source>
        <dbReference type="ARBA" id="ARBA00023088"/>
    </source>
</evidence>
<evidence type="ECO:0000313" key="12">
    <source>
        <dbReference type="EMBL" id="MUG21006.1"/>
    </source>
</evidence>
<evidence type="ECO:0000256" key="2">
    <source>
        <dbReference type="ARBA" id="ARBA00007257"/>
    </source>
</evidence>
<dbReference type="Gene3D" id="2.60.40.10">
    <property type="entry name" value="Immunoglobulins"/>
    <property type="match status" value="1"/>
</dbReference>
<sequence length="1178" mass="128564">MARIAHGRRIGTEYNEGDVETEGEITRKKVCGIVVALLLLMQTLYGASVWTANAAAGVQESTGSAQESVTDSVYDRPAPVARPVASAESILTKVVLTDLNGTVIDAVYNPDSSLDVGAAVNLSYEWELPNGHGYKNGDTFSFELPRQFEIFTDIDAPLLADQGKVGRFTVDLNGKVVMTFNDYVESHSNIAGKLEIRTEFKKEVLKGSTEVVIAIPVKSGVQTAIVNLKPKGGKLIEKQGKAIGKDRIDWTVQVNKSLEKIKHAVITDALPEGLELIADSVEVYRLQVNGDGSAALGDKVDSGKYKVETNGGAKLELAFQDETIGKAYEIRFSTKLTGEQSRFENTAVLSGDGTEDAKSTATVTVNRGQFLDKSFSVDNSTGIITWTVKYNFNEKKIPKEKAVITDEFSEIHTWVADSLKVYNGDSKADKDLVAKDEYTAESAGKNGFSLQFEKDIDSPYTIVYQTKPVDRTIADGKQVKNKVVSGDASKEVTTPAQGSRALVKGVQNIDFAGKTAKWLITVNGDKRPDGGKYSMKDVVITDTFPQGGLEFVPDSMIVKADGKLVPKSDYKVEYDNVRSGFVIKFLKTIDTTYTIEYETKFNIGWLKERKLDFKNRAVMTWTEDGEKKGPIQREAAFSSDDYTKNNGGKDGSYDPVNKEITWNIKMNYNLDPLDKAIVTDVLKQEQKFVPNSVKVYAMELTGGRNGVKKGAEVSAAQYEVTEPSEANGNKLTVQFKNKIASAYWIEFKTSLQDTLIVKTMDNTAELWNGSDKAAIWNASVTIPHGGEYVTKKGAQNGNKIDWTIRINEGQSHISNAKIIDYPSVNQVLIEDSFRLYKAKVNANGEAVKAEELTKGKDYTLTITRLDGDQETFELKFTDAISTAYILEYQSFIAAGDKEAVQNKVALEGDQLKTELRETTEEVIVRTSSGSGSGGGVTGSLEVTKVDRDDNTKPLAGAKFALYDAAGKRAPNVITTDAEGKALFTKLLYDDYILEELAAPEGYKIDQATWNVTIDSSITSQGNVLKMTVTNSKVPVKPGEPSNPSDPSDPSDPGNPGNPTRPDRPSTPVTPGDPSTPSNPETPPTGEVEVPDEDIPRGEPATPQTPSADDSETPTVDVGEEDIPRGEPKPEKPKPQTPASEKPVSMLPKTGEESRYPYYLTGLGLIVLGVWLSRRRLTK</sequence>
<gene>
    <name evidence="12" type="ORF">GNQ08_00965</name>
</gene>
<dbReference type="PANTHER" id="PTHR36108:SF13">
    <property type="entry name" value="COLOSSIN-B-RELATED"/>
    <property type="match status" value="1"/>
</dbReference>
<dbReference type="EMBL" id="WNZZ01000001">
    <property type="protein sequence ID" value="MUG21006.1"/>
    <property type="molecule type" value="Genomic_DNA"/>
</dbReference>
<evidence type="ECO:0000256" key="8">
    <source>
        <dbReference type="SAM" id="Phobius"/>
    </source>
</evidence>
<dbReference type="InterPro" id="IPR008966">
    <property type="entry name" value="Adhesion_dom_sf"/>
</dbReference>
<dbReference type="SUPFAM" id="SSF49401">
    <property type="entry name" value="Bacterial adhesins"/>
    <property type="match status" value="6"/>
</dbReference>
<dbReference type="Gene3D" id="2.60.40.740">
    <property type="match status" value="5"/>
</dbReference>
<evidence type="ECO:0000259" key="9">
    <source>
        <dbReference type="Pfam" id="PF05737"/>
    </source>
</evidence>
<dbReference type="PANTHER" id="PTHR36108">
    <property type="entry name" value="COLOSSIN-B-RELATED"/>
    <property type="match status" value="1"/>
</dbReference>
<evidence type="ECO:0000256" key="7">
    <source>
        <dbReference type="SAM" id="MobiDB-lite"/>
    </source>
</evidence>
<evidence type="ECO:0000259" key="10">
    <source>
        <dbReference type="Pfam" id="PF17802"/>
    </source>
</evidence>
<feature type="domain" description="SDR-like Ig" evidence="11">
    <location>
        <begin position="118"/>
        <end position="208"/>
    </location>
</feature>
<evidence type="ECO:0000256" key="1">
    <source>
        <dbReference type="ARBA" id="ARBA00004168"/>
    </source>
</evidence>
<dbReference type="Pfam" id="PF05737">
    <property type="entry name" value="Collagen_bind"/>
    <property type="match status" value="4"/>
</dbReference>
<evidence type="ECO:0000256" key="4">
    <source>
        <dbReference type="ARBA" id="ARBA00022525"/>
    </source>
</evidence>
<name>A0A6N8EL50_PAEMA</name>
<dbReference type="InterPro" id="IPR041033">
    <property type="entry name" value="SpaA_PFL_dom_1"/>
</dbReference>
<evidence type="ECO:0000313" key="13">
    <source>
        <dbReference type="Proteomes" id="UP000442469"/>
    </source>
</evidence>
<feature type="region of interest" description="Disordered" evidence="7">
    <location>
        <begin position="1029"/>
        <end position="1150"/>
    </location>
</feature>
<dbReference type="GO" id="GO:0005518">
    <property type="term" value="F:collagen binding"/>
    <property type="evidence" value="ECO:0007669"/>
    <property type="project" value="InterPro"/>
</dbReference>
<keyword evidence="8" id="KW-1133">Transmembrane helix</keyword>
<comment type="subcellular location">
    <subcellularLocation>
        <location evidence="1">Secreted</location>
        <location evidence="1">Cell wall</location>
        <topology evidence="1">Peptidoglycan-anchor</topology>
    </subcellularLocation>
</comment>
<comment type="caution">
    <text evidence="12">The sequence shown here is derived from an EMBL/GenBank/DDBJ whole genome shotgun (WGS) entry which is preliminary data.</text>
</comment>
<dbReference type="AlphaFoldDB" id="A0A6N8EL50"/>
<keyword evidence="8" id="KW-0812">Transmembrane</keyword>
<evidence type="ECO:0000256" key="3">
    <source>
        <dbReference type="ARBA" id="ARBA00022512"/>
    </source>
</evidence>
<feature type="transmembrane region" description="Helical" evidence="8">
    <location>
        <begin position="1155"/>
        <end position="1172"/>
    </location>
</feature>
<dbReference type="NCBIfam" id="TIGR01167">
    <property type="entry name" value="LPXTG_anchor"/>
    <property type="match status" value="1"/>
</dbReference>
<feature type="transmembrane region" description="Helical" evidence="8">
    <location>
        <begin position="30"/>
        <end position="50"/>
    </location>
</feature>
<dbReference type="Pfam" id="PF17961">
    <property type="entry name" value="Big_8"/>
    <property type="match status" value="1"/>
</dbReference>
<feature type="domain" description="Collagen binding" evidence="9">
    <location>
        <begin position="646"/>
        <end position="768"/>
    </location>
</feature>
<organism evidence="12 13">
    <name type="scientific">Paenibacillus macerans</name>
    <name type="common">Bacillus macerans</name>
    <dbReference type="NCBI Taxonomy" id="44252"/>
    <lineage>
        <taxon>Bacteria</taxon>
        <taxon>Bacillati</taxon>
        <taxon>Bacillota</taxon>
        <taxon>Bacilli</taxon>
        <taxon>Bacillales</taxon>
        <taxon>Paenibacillaceae</taxon>
        <taxon>Paenibacillus</taxon>
    </lineage>
</organism>
<feature type="compositionally biased region" description="Low complexity" evidence="7">
    <location>
        <begin position="1074"/>
        <end position="1087"/>
    </location>
</feature>
<feature type="compositionally biased region" description="Low complexity" evidence="7">
    <location>
        <begin position="1038"/>
        <end position="1057"/>
    </location>
</feature>
<dbReference type="InterPro" id="IPR008456">
    <property type="entry name" value="Collagen-bd_dom"/>
</dbReference>
<keyword evidence="5" id="KW-0732">Signal</keyword>
<feature type="domain" description="Collagen binding" evidence="9">
    <location>
        <begin position="789"/>
        <end position="914"/>
    </location>
</feature>
<dbReference type="Proteomes" id="UP000442469">
    <property type="component" value="Unassembled WGS sequence"/>
</dbReference>
<keyword evidence="8" id="KW-0472">Membrane</keyword>
<evidence type="ECO:0000256" key="5">
    <source>
        <dbReference type="ARBA" id="ARBA00022729"/>
    </source>
</evidence>
<dbReference type="InterPro" id="IPR011252">
    <property type="entry name" value="Fibrogen-bd_dom1"/>
</dbReference>
<proteinExistence type="inferred from homology"/>
<dbReference type="Gene3D" id="2.60.40.1280">
    <property type="match status" value="1"/>
</dbReference>
<accession>A0A6N8EL50</accession>
<dbReference type="SUPFAM" id="SSF49478">
    <property type="entry name" value="Cna protein B-type domain"/>
    <property type="match status" value="1"/>
</dbReference>
<dbReference type="GO" id="GO:0007155">
    <property type="term" value="P:cell adhesion"/>
    <property type="evidence" value="ECO:0007669"/>
    <property type="project" value="InterPro"/>
</dbReference>
<dbReference type="InterPro" id="IPR041171">
    <property type="entry name" value="SDR_Ig"/>
</dbReference>
<feature type="compositionally biased region" description="Basic and acidic residues" evidence="7">
    <location>
        <begin position="1121"/>
        <end position="1133"/>
    </location>
</feature>
<keyword evidence="6" id="KW-0572">Peptidoglycan-anchor</keyword>
<dbReference type="Pfam" id="PF17802">
    <property type="entry name" value="SpaA"/>
    <property type="match status" value="1"/>
</dbReference>